<dbReference type="Gene3D" id="3.90.190.10">
    <property type="entry name" value="Protein tyrosine phosphatase superfamily"/>
    <property type="match status" value="1"/>
</dbReference>
<keyword evidence="4" id="KW-1185">Reference proteome</keyword>
<reference evidence="3 4" key="1">
    <citation type="submission" date="2019-11" db="EMBL/GenBank/DDBJ databases">
        <title>Pseudooceanicola pacifica sp. nov., isolated from deep-sea sediment of the Pacific Ocean.</title>
        <authorList>
            <person name="Lyu L."/>
        </authorList>
    </citation>
    <scope>NUCLEOTIDE SEQUENCE [LARGE SCALE GENOMIC DNA]</scope>
    <source>
        <strain evidence="3 4">216_PA32_1</strain>
    </source>
</reference>
<organism evidence="3 4">
    <name type="scientific">Pseudooceanicola pacificus</name>
    <dbReference type="NCBI Taxonomy" id="2676438"/>
    <lineage>
        <taxon>Bacteria</taxon>
        <taxon>Pseudomonadati</taxon>
        <taxon>Pseudomonadota</taxon>
        <taxon>Alphaproteobacteria</taxon>
        <taxon>Rhodobacterales</taxon>
        <taxon>Paracoccaceae</taxon>
        <taxon>Pseudooceanicola</taxon>
    </lineage>
</organism>
<dbReference type="GO" id="GO:0004721">
    <property type="term" value="F:phosphoprotein phosphatase activity"/>
    <property type="evidence" value="ECO:0007669"/>
    <property type="project" value="InterPro"/>
</dbReference>
<evidence type="ECO:0000313" key="3">
    <source>
        <dbReference type="EMBL" id="MWB76785.1"/>
    </source>
</evidence>
<feature type="region of interest" description="Disordered" evidence="2">
    <location>
        <begin position="1"/>
        <end position="25"/>
    </location>
</feature>
<evidence type="ECO:0000313" key="4">
    <source>
        <dbReference type="Proteomes" id="UP000443843"/>
    </source>
</evidence>
<comment type="similarity">
    <text evidence="1">Belongs to the protein-tyrosine phosphatase family.</text>
</comment>
<proteinExistence type="inferred from homology"/>
<dbReference type="Proteomes" id="UP000443843">
    <property type="component" value="Unassembled WGS sequence"/>
</dbReference>
<dbReference type="PANTHER" id="PTHR31126:SF1">
    <property type="entry name" value="TYROSINE SPECIFIC PROTEIN PHOSPHATASES DOMAIN-CONTAINING PROTEIN"/>
    <property type="match status" value="1"/>
</dbReference>
<sequence>MFRPPIKANVPPGQQHRDRDVTTTTKTPALSGIHNVRDLGGHPLAGGGSTRYGAFLRGDALRGLDSDGLRALLDSGLRTIVDLRSHAEVADGPNPLAGHSDIAYHHIPLYDGLATIEAMAEAHPNGFDMGLRYRAAMDSCQPALAEALGLLAQAGEGTALFHCTAGKDRTGVIAALLLGHAGVGAEAVVADYAMTASYGAGLIDVLRQKALARGTDPDRAERVLASRPETMQATLIWLDQTYGGATSYMQRIGVSSGDCDALRARLAG</sequence>
<dbReference type="PROSITE" id="PS00383">
    <property type="entry name" value="TYR_PHOSPHATASE_1"/>
    <property type="match status" value="1"/>
</dbReference>
<name>A0A844W107_9RHOB</name>
<dbReference type="SUPFAM" id="SSF52799">
    <property type="entry name" value="(Phosphotyrosine protein) phosphatases II"/>
    <property type="match status" value="1"/>
</dbReference>
<dbReference type="AlphaFoldDB" id="A0A844W107"/>
<evidence type="ECO:0000256" key="1">
    <source>
        <dbReference type="ARBA" id="ARBA00009580"/>
    </source>
</evidence>
<dbReference type="InterPro" id="IPR029021">
    <property type="entry name" value="Prot-tyrosine_phosphatase-like"/>
</dbReference>
<dbReference type="InterPro" id="IPR026893">
    <property type="entry name" value="Tyr/Ser_Pase_IphP-type"/>
</dbReference>
<dbReference type="PANTHER" id="PTHR31126">
    <property type="entry name" value="TYROSINE-PROTEIN PHOSPHATASE"/>
    <property type="match status" value="1"/>
</dbReference>
<gene>
    <name evidence="3" type="ORF">GLS40_01965</name>
</gene>
<evidence type="ECO:0000256" key="2">
    <source>
        <dbReference type="SAM" id="MobiDB-lite"/>
    </source>
</evidence>
<protein>
    <submittedName>
        <fullName evidence="3">Protein-tyrosine-phosphatase</fullName>
    </submittedName>
</protein>
<accession>A0A844W107</accession>
<dbReference type="InterPro" id="IPR016130">
    <property type="entry name" value="Tyr_Pase_AS"/>
</dbReference>
<dbReference type="EMBL" id="WNXQ01000001">
    <property type="protein sequence ID" value="MWB76785.1"/>
    <property type="molecule type" value="Genomic_DNA"/>
</dbReference>
<dbReference type="Pfam" id="PF13350">
    <property type="entry name" value="Y_phosphatase3"/>
    <property type="match status" value="1"/>
</dbReference>
<comment type="caution">
    <text evidence="3">The sequence shown here is derived from an EMBL/GenBank/DDBJ whole genome shotgun (WGS) entry which is preliminary data.</text>
</comment>